<gene>
    <name evidence="5" type="ORF">CRENBAI_014119</name>
</gene>
<dbReference type="PROSITE" id="PS50041">
    <property type="entry name" value="C_TYPE_LECTIN_2"/>
    <property type="match status" value="1"/>
</dbReference>
<dbReference type="InterPro" id="IPR001304">
    <property type="entry name" value="C-type_lectin-like"/>
</dbReference>
<evidence type="ECO:0000256" key="2">
    <source>
        <dbReference type="PROSITE-ProRule" id="PRU00500"/>
    </source>
</evidence>
<feature type="domain" description="Thyroglobulin type-1" evidence="4">
    <location>
        <begin position="92"/>
        <end position="149"/>
    </location>
</feature>
<feature type="domain" description="C-type lectin" evidence="3">
    <location>
        <begin position="162"/>
        <end position="279"/>
    </location>
</feature>
<dbReference type="PANTHER" id="PTHR22803">
    <property type="entry name" value="MANNOSE, PHOSPHOLIPASE, LECTIN RECEPTOR RELATED"/>
    <property type="match status" value="1"/>
</dbReference>
<sequence>MNNTTRWEAEKFIVVVILELLYSFNRNLQNKSQRSLRDSNTLPHPEGSSCTIITMDLLGVFLTVCSVLSLSRAVPINSTLTKSMGGLCDYKRLHCMIFPGAYCPQCDVDGNFLPQQCSGSTGFCWCVDIITGEEIPNTKTPPGVSPIDCATNMHCPFGWSSFGYRCFLFIETPKTWPEAEFYCQFEGANLASVHSYEENHFIQTLTRGGTHNFPETWIGGTDAIHPDLWMWSDGSKFYYENWFNDDHNEEDKRCLKMNYFYNLKWSTGPCNQSLPFVCSKDN</sequence>
<accession>A0AAV9RAL6</accession>
<organism evidence="5 6">
    <name type="scientific">Crenichthys baileyi</name>
    <name type="common">White River springfish</name>
    <dbReference type="NCBI Taxonomy" id="28760"/>
    <lineage>
        <taxon>Eukaryota</taxon>
        <taxon>Metazoa</taxon>
        <taxon>Chordata</taxon>
        <taxon>Craniata</taxon>
        <taxon>Vertebrata</taxon>
        <taxon>Euteleostomi</taxon>
        <taxon>Actinopterygii</taxon>
        <taxon>Neopterygii</taxon>
        <taxon>Teleostei</taxon>
        <taxon>Neoteleostei</taxon>
        <taxon>Acanthomorphata</taxon>
        <taxon>Ovalentaria</taxon>
        <taxon>Atherinomorphae</taxon>
        <taxon>Cyprinodontiformes</taxon>
        <taxon>Goodeidae</taxon>
        <taxon>Crenichthys</taxon>
    </lineage>
</organism>
<feature type="disulfide bond" evidence="2">
    <location>
        <begin position="117"/>
        <end position="124"/>
    </location>
</feature>
<comment type="caution">
    <text evidence="2">Lacks conserved residue(s) required for the propagation of feature annotation.</text>
</comment>
<dbReference type="CDD" id="cd00037">
    <property type="entry name" value="CLECT"/>
    <property type="match status" value="1"/>
</dbReference>
<keyword evidence="6" id="KW-1185">Reference proteome</keyword>
<evidence type="ECO:0000313" key="5">
    <source>
        <dbReference type="EMBL" id="KAK5606878.1"/>
    </source>
</evidence>
<dbReference type="InterPro" id="IPR016187">
    <property type="entry name" value="CTDL_fold"/>
</dbReference>
<dbReference type="SUPFAM" id="SSF57610">
    <property type="entry name" value="Thyroglobulin type-1 domain"/>
    <property type="match status" value="1"/>
</dbReference>
<evidence type="ECO:0000256" key="1">
    <source>
        <dbReference type="ARBA" id="ARBA00023157"/>
    </source>
</evidence>
<keyword evidence="1 2" id="KW-1015">Disulfide bond</keyword>
<evidence type="ECO:0000259" key="4">
    <source>
        <dbReference type="PROSITE" id="PS51162"/>
    </source>
</evidence>
<dbReference type="AlphaFoldDB" id="A0AAV9RAL6"/>
<name>A0AAV9RAL6_9TELE</name>
<dbReference type="InterPro" id="IPR016186">
    <property type="entry name" value="C-type_lectin-like/link_sf"/>
</dbReference>
<dbReference type="InterPro" id="IPR000716">
    <property type="entry name" value="Thyroglobulin_1"/>
</dbReference>
<evidence type="ECO:0000259" key="3">
    <source>
        <dbReference type="PROSITE" id="PS50041"/>
    </source>
</evidence>
<dbReference type="SMART" id="SM00211">
    <property type="entry name" value="TY"/>
    <property type="match status" value="1"/>
</dbReference>
<dbReference type="SMART" id="SM00034">
    <property type="entry name" value="CLECT"/>
    <property type="match status" value="1"/>
</dbReference>
<dbReference type="CDD" id="cd00191">
    <property type="entry name" value="TY"/>
    <property type="match status" value="1"/>
</dbReference>
<proteinExistence type="predicted"/>
<evidence type="ECO:0000313" key="6">
    <source>
        <dbReference type="Proteomes" id="UP001311232"/>
    </source>
</evidence>
<comment type="caution">
    <text evidence="5">The sequence shown here is derived from an EMBL/GenBank/DDBJ whole genome shotgun (WGS) entry which is preliminary data.</text>
</comment>
<dbReference type="SUPFAM" id="SSF56436">
    <property type="entry name" value="C-type lectin-like"/>
    <property type="match status" value="1"/>
</dbReference>
<dbReference type="PROSITE" id="PS51162">
    <property type="entry name" value="THYROGLOBULIN_1_2"/>
    <property type="match status" value="1"/>
</dbReference>
<dbReference type="Pfam" id="PF00086">
    <property type="entry name" value="Thyroglobulin_1"/>
    <property type="match status" value="1"/>
</dbReference>
<protein>
    <submittedName>
        <fullName evidence="5">Uncharacterized protein</fullName>
    </submittedName>
</protein>
<dbReference type="InterPro" id="IPR036857">
    <property type="entry name" value="Thyroglobulin_1_sf"/>
</dbReference>
<dbReference type="EMBL" id="JAHHUM010002045">
    <property type="protein sequence ID" value="KAK5606878.1"/>
    <property type="molecule type" value="Genomic_DNA"/>
</dbReference>
<dbReference type="Proteomes" id="UP001311232">
    <property type="component" value="Unassembled WGS sequence"/>
</dbReference>
<dbReference type="PRINTS" id="PR01504">
    <property type="entry name" value="PNCREATITSAP"/>
</dbReference>
<dbReference type="PROSITE" id="PS00484">
    <property type="entry name" value="THYROGLOBULIN_1_1"/>
    <property type="match status" value="1"/>
</dbReference>
<reference evidence="5 6" key="1">
    <citation type="submission" date="2021-06" db="EMBL/GenBank/DDBJ databases">
        <authorList>
            <person name="Palmer J.M."/>
        </authorList>
    </citation>
    <scope>NUCLEOTIDE SEQUENCE [LARGE SCALE GENOMIC DNA]</scope>
    <source>
        <strain evidence="5 6">MEX-2019</strain>
        <tissue evidence="5">Muscle</tissue>
    </source>
</reference>
<dbReference type="Gene3D" id="3.10.100.10">
    <property type="entry name" value="Mannose-Binding Protein A, subunit A"/>
    <property type="match status" value="1"/>
</dbReference>
<dbReference type="Gene3D" id="4.10.800.10">
    <property type="entry name" value="Thyroglobulin type-1"/>
    <property type="match status" value="1"/>
</dbReference>
<dbReference type="InterPro" id="IPR050111">
    <property type="entry name" value="C-type_lectin/snaclec_domain"/>
</dbReference>
<dbReference type="Pfam" id="PF00059">
    <property type="entry name" value="Lectin_C"/>
    <property type="match status" value="1"/>
</dbReference>